<comment type="caution">
    <text evidence="1">The sequence shown here is derived from an EMBL/GenBank/DDBJ whole genome shotgun (WGS) entry which is preliminary data.</text>
</comment>
<protein>
    <submittedName>
        <fullName evidence="1">Uncharacterized protein</fullName>
    </submittedName>
</protein>
<name>X1GTG3_9ZZZZ</name>
<sequence>SLFCLKKDVGQAYLVRIILEIEEKCKKYVE</sequence>
<accession>X1GTG3</accession>
<feature type="non-terminal residue" evidence="1">
    <location>
        <position position="1"/>
    </location>
</feature>
<dbReference type="EMBL" id="BARU01017584">
    <property type="protein sequence ID" value="GAH61191.1"/>
    <property type="molecule type" value="Genomic_DNA"/>
</dbReference>
<dbReference type="AlphaFoldDB" id="X1GTG3"/>
<evidence type="ECO:0000313" key="1">
    <source>
        <dbReference type="EMBL" id="GAH61191.1"/>
    </source>
</evidence>
<gene>
    <name evidence="1" type="ORF">S03H2_29155</name>
</gene>
<proteinExistence type="predicted"/>
<organism evidence="1">
    <name type="scientific">marine sediment metagenome</name>
    <dbReference type="NCBI Taxonomy" id="412755"/>
    <lineage>
        <taxon>unclassified sequences</taxon>
        <taxon>metagenomes</taxon>
        <taxon>ecological metagenomes</taxon>
    </lineage>
</organism>
<reference evidence="1" key="1">
    <citation type="journal article" date="2014" name="Front. Microbiol.">
        <title>High frequency of phylogenetically diverse reductive dehalogenase-homologous genes in deep subseafloor sedimentary metagenomes.</title>
        <authorList>
            <person name="Kawai M."/>
            <person name="Futagami T."/>
            <person name="Toyoda A."/>
            <person name="Takaki Y."/>
            <person name="Nishi S."/>
            <person name="Hori S."/>
            <person name="Arai W."/>
            <person name="Tsubouchi T."/>
            <person name="Morono Y."/>
            <person name="Uchiyama I."/>
            <person name="Ito T."/>
            <person name="Fujiyama A."/>
            <person name="Inagaki F."/>
            <person name="Takami H."/>
        </authorList>
    </citation>
    <scope>NUCLEOTIDE SEQUENCE</scope>
    <source>
        <strain evidence="1">Expedition CK06-06</strain>
    </source>
</reference>